<dbReference type="RefSeq" id="WP_001878976.1">
    <property type="nucleotide sequence ID" value="NZ_CAXOLC010000002.1"/>
</dbReference>
<dbReference type="InterPro" id="IPR036754">
    <property type="entry name" value="YbaK/aa-tRNA-synt-asso_dom_sf"/>
</dbReference>
<evidence type="ECO:0000313" key="2">
    <source>
        <dbReference type="EMBL" id="RDY79083.1"/>
    </source>
</evidence>
<proteinExistence type="predicted"/>
<gene>
    <name evidence="1" type="ORF">AX245_07360</name>
    <name evidence="2" type="ORF">C4618_09540</name>
</gene>
<reference evidence="1 3" key="1">
    <citation type="journal article" date="2016" name="Sci. Rep.">
        <title>Serotype IV Streptococcus agalactiae ST-452 has arisen from large genomic recombination events between CC23 and the hypervirulent CC17 lineages.</title>
        <authorList>
            <person name="Campisi E."/>
            <person name="Rinaudo C.D."/>
            <person name="Donati C."/>
            <person name="Barucco M."/>
            <person name="Torricelli G."/>
            <person name="Edwards M.S."/>
            <person name="Baker C.J."/>
            <person name="Margarit I."/>
            <person name="Rosini R."/>
        </authorList>
    </citation>
    <scope>NUCLEOTIDE SEQUENCE [LARGE SCALE GENOMIC DNA]</scope>
    <source>
        <strain evidence="1 3">CZ-PW-140</strain>
    </source>
</reference>
<organism evidence="2 4">
    <name type="scientific">Streptococcus agalactiae</name>
    <dbReference type="NCBI Taxonomy" id="1311"/>
    <lineage>
        <taxon>Bacteria</taxon>
        <taxon>Bacillati</taxon>
        <taxon>Bacillota</taxon>
        <taxon>Bacilli</taxon>
        <taxon>Lactobacillales</taxon>
        <taxon>Streptococcaceae</taxon>
        <taxon>Streptococcus</taxon>
    </lineage>
</organism>
<dbReference type="EMBL" id="MAWT01000011">
    <property type="protein sequence ID" value="OCM71893.1"/>
    <property type="molecule type" value="Genomic_DNA"/>
</dbReference>
<evidence type="ECO:0000313" key="1">
    <source>
        <dbReference type="EMBL" id="OCM71893.1"/>
    </source>
</evidence>
<protein>
    <submittedName>
        <fullName evidence="2">Uncharacterized protein</fullName>
    </submittedName>
</protein>
<comment type="caution">
    <text evidence="2">The sequence shown here is derived from an EMBL/GenBank/DDBJ whole genome shotgun (WGS) entry which is preliminary data.</text>
</comment>
<dbReference type="Proteomes" id="UP000256718">
    <property type="component" value="Unassembled WGS sequence"/>
</dbReference>
<dbReference type="KEGG" id="sage:EN72_08445"/>
<dbReference type="AlphaFoldDB" id="A0A7Z6WGT4"/>
<accession>A0A7Z6WGT4</accession>
<dbReference type="Gene3D" id="3.90.960.10">
    <property type="entry name" value="YbaK/aminoacyl-tRNA synthetase-associated domain"/>
    <property type="match status" value="1"/>
</dbReference>
<sequence>MEKIMNDFEKVIAVLNQLSISYELVENGPVLLTEQADNFIVGIEGVRTKIMFLTNKKKMKCYLLIMDDQKLFYPMKTIVAFR</sequence>
<dbReference type="EMBL" id="QHGZ01000202">
    <property type="protein sequence ID" value="RDY79083.1"/>
    <property type="molecule type" value="Genomic_DNA"/>
</dbReference>
<dbReference type="SUPFAM" id="SSF55826">
    <property type="entry name" value="YbaK/ProRS associated domain"/>
    <property type="match status" value="1"/>
</dbReference>
<reference evidence="2 4" key="2">
    <citation type="journal article" date="2018" name="Emerg. Microbes Infect.">
        <title>Phenotypic and molecular analysis of nontypeable Group B streptococci: identification of cps2a and hybrid cps2a/cps5 Group B streptococcal capsule gene clusters.</title>
        <authorList>
            <person name="Alhhazmi A."/>
            <person name="Tyrrell G.J."/>
        </authorList>
    </citation>
    <scope>NUCLEOTIDE SEQUENCE [LARGE SCALE GENOMIC DNA]</scope>
    <source>
        <strain evidence="2 4">PLGBS17</strain>
    </source>
</reference>
<evidence type="ECO:0000313" key="3">
    <source>
        <dbReference type="Proteomes" id="UP000093122"/>
    </source>
</evidence>
<name>A0A7Z6WGT4_STRAG</name>
<dbReference type="Proteomes" id="UP000093122">
    <property type="component" value="Unassembled WGS sequence"/>
</dbReference>
<evidence type="ECO:0000313" key="4">
    <source>
        <dbReference type="Proteomes" id="UP000256718"/>
    </source>
</evidence>
<dbReference type="GO" id="GO:0002161">
    <property type="term" value="F:aminoacyl-tRNA deacylase activity"/>
    <property type="evidence" value="ECO:0007669"/>
    <property type="project" value="InterPro"/>
</dbReference>